<keyword evidence="4" id="KW-1185">Reference proteome</keyword>
<dbReference type="AlphaFoldDB" id="A0A816DL03"/>
<dbReference type="Proteomes" id="UP000663832">
    <property type="component" value="Unassembled WGS sequence"/>
</dbReference>
<proteinExistence type="predicted"/>
<reference evidence="3" key="1">
    <citation type="submission" date="2021-02" db="EMBL/GenBank/DDBJ databases">
        <authorList>
            <person name="Nowell W R."/>
        </authorList>
    </citation>
    <scope>NUCLEOTIDE SEQUENCE</scope>
</reference>
<feature type="transmembrane region" description="Helical" evidence="1">
    <location>
        <begin position="12"/>
        <end position="31"/>
    </location>
</feature>
<evidence type="ECO:0000313" key="2">
    <source>
        <dbReference type="EMBL" id="CAF1481834.1"/>
    </source>
</evidence>
<protein>
    <submittedName>
        <fullName evidence="3">Uncharacterized protein</fullName>
    </submittedName>
</protein>
<keyword evidence="1" id="KW-0812">Transmembrane</keyword>
<evidence type="ECO:0000256" key="1">
    <source>
        <dbReference type="SAM" id="Phobius"/>
    </source>
</evidence>
<keyword evidence="1" id="KW-0472">Membrane</keyword>
<keyword evidence="1" id="KW-1133">Transmembrane helix</keyword>
<organism evidence="3 4">
    <name type="scientific">Adineta steineri</name>
    <dbReference type="NCBI Taxonomy" id="433720"/>
    <lineage>
        <taxon>Eukaryota</taxon>
        <taxon>Metazoa</taxon>
        <taxon>Spiralia</taxon>
        <taxon>Gnathifera</taxon>
        <taxon>Rotifera</taxon>
        <taxon>Eurotatoria</taxon>
        <taxon>Bdelloidea</taxon>
        <taxon>Adinetida</taxon>
        <taxon>Adinetidae</taxon>
        <taxon>Adineta</taxon>
    </lineage>
</organism>
<name>A0A816DL03_9BILA</name>
<dbReference type="EMBL" id="CAJNOI010002559">
    <property type="protein sequence ID" value="CAF1481834.1"/>
    <property type="molecule type" value="Genomic_DNA"/>
</dbReference>
<dbReference type="EMBL" id="CAJNOM010002879">
    <property type="protein sequence ID" value="CAF1638781.1"/>
    <property type="molecule type" value="Genomic_DNA"/>
</dbReference>
<gene>
    <name evidence="2" type="ORF">BJG266_LOCUS42110</name>
    <name evidence="3" type="ORF">QVE165_LOCUS58976</name>
</gene>
<evidence type="ECO:0000313" key="3">
    <source>
        <dbReference type="EMBL" id="CAF1638781.1"/>
    </source>
</evidence>
<dbReference type="OrthoDB" id="6132759at2759"/>
<sequence>MVLRTLSIVDYVILISLLLSSAVIGALFGFVKSKKSSAKEFLLADGGMG</sequence>
<evidence type="ECO:0000313" key="4">
    <source>
        <dbReference type="Proteomes" id="UP000663832"/>
    </source>
</evidence>
<feature type="non-terminal residue" evidence="3">
    <location>
        <position position="49"/>
    </location>
</feature>
<accession>A0A816DL03</accession>
<dbReference type="Proteomes" id="UP000663877">
    <property type="component" value="Unassembled WGS sequence"/>
</dbReference>
<comment type="caution">
    <text evidence="3">The sequence shown here is derived from an EMBL/GenBank/DDBJ whole genome shotgun (WGS) entry which is preliminary data.</text>
</comment>